<organism evidence="1 2">
    <name type="scientific">Vibrio ostreae</name>
    <dbReference type="NCBI Taxonomy" id="2841925"/>
    <lineage>
        <taxon>Bacteria</taxon>
        <taxon>Pseudomonadati</taxon>
        <taxon>Pseudomonadota</taxon>
        <taxon>Gammaproteobacteria</taxon>
        <taxon>Vibrionales</taxon>
        <taxon>Vibrionaceae</taxon>
        <taxon>Vibrio</taxon>
    </lineage>
</organism>
<reference evidence="1" key="1">
    <citation type="submission" date="2021-06" db="EMBL/GenBank/DDBJ databases">
        <title>Vibrio nov. sp., novel gut bacterium isolated from Yellow Sea oyster.</title>
        <authorList>
            <person name="Muhammad N."/>
            <person name="Nguyen T.H."/>
            <person name="Lee Y.-J."/>
            <person name="Ko J."/>
            <person name="Kim S.-G."/>
        </authorList>
    </citation>
    <scope>NUCLEOTIDE SEQUENCE</scope>
    <source>
        <strain evidence="1">OG9-811</strain>
    </source>
</reference>
<dbReference type="SFLD" id="SFLDS00003">
    <property type="entry name" value="Haloacid_Dehalogenase"/>
    <property type="match status" value="1"/>
</dbReference>
<dbReference type="Proteomes" id="UP000694232">
    <property type="component" value="Chromosome 2"/>
</dbReference>
<dbReference type="InterPro" id="IPR000150">
    <property type="entry name" value="Cof"/>
</dbReference>
<dbReference type="NCBIfam" id="TIGR00099">
    <property type="entry name" value="Cof-subfamily"/>
    <property type="match status" value="1"/>
</dbReference>
<sequence>MSQPNIKFIATDMDGTLLDENGQLDAEFFALHQQLAERGILFAAASGRQYYSLLDTFADIQDQIMFIAENGTLVMYKGEELHSSTIKKADIEQIIQQARQIEDAHVVLCGKRSAYIETTEREALQEIEKYYHRCESVTDLLAVDDDFIKVAICHFGGTEQHVYPVINQAFGASHKVVVSAKIWLDVMDASASKGTAITQLQQSLGFSEQQTMSFGDYFNDVEMLEASYYSFAVENAHQEIKALARFRAPSNRDKGVLQVLKALLNGEERLFEQQS</sequence>
<dbReference type="PANTHER" id="PTHR10000">
    <property type="entry name" value="PHOSPHOSERINE PHOSPHATASE"/>
    <property type="match status" value="1"/>
</dbReference>
<name>A0A975U5B2_9VIBR</name>
<accession>A0A975U5B2</accession>
<protein>
    <submittedName>
        <fullName evidence="1">Cof-type HAD-IIB family hydrolase</fullName>
    </submittedName>
</protein>
<dbReference type="KEGG" id="vos:KNV97_03260"/>
<dbReference type="AlphaFoldDB" id="A0A975U5B2"/>
<dbReference type="PANTHER" id="PTHR10000:SF53">
    <property type="entry name" value="5-AMINO-6-(5-PHOSPHO-D-RIBITYLAMINO)URACIL PHOSPHATASE YBJI-RELATED"/>
    <property type="match status" value="1"/>
</dbReference>
<dbReference type="NCBIfam" id="TIGR01484">
    <property type="entry name" value="HAD-SF-IIB"/>
    <property type="match status" value="1"/>
</dbReference>
<keyword evidence="1" id="KW-0378">Hydrolase</keyword>
<evidence type="ECO:0000313" key="2">
    <source>
        <dbReference type="Proteomes" id="UP000694232"/>
    </source>
</evidence>
<dbReference type="RefSeq" id="WP_218561508.1">
    <property type="nucleotide sequence ID" value="NZ_CP076642.1"/>
</dbReference>
<dbReference type="Pfam" id="PF08282">
    <property type="entry name" value="Hydrolase_3"/>
    <property type="match status" value="1"/>
</dbReference>
<dbReference type="SFLD" id="SFLDG01144">
    <property type="entry name" value="C2.B.4:_PGP_Like"/>
    <property type="match status" value="1"/>
</dbReference>
<evidence type="ECO:0000313" key="1">
    <source>
        <dbReference type="EMBL" id="QXO15459.1"/>
    </source>
</evidence>
<dbReference type="GO" id="GO:0016791">
    <property type="term" value="F:phosphatase activity"/>
    <property type="evidence" value="ECO:0007669"/>
    <property type="project" value="TreeGrafter"/>
</dbReference>
<proteinExistence type="predicted"/>
<dbReference type="GO" id="GO:0000287">
    <property type="term" value="F:magnesium ion binding"/>
    <property type="evidence" value="ECO:0007669"/>
    <property type="project" value="TreeGrafter"/>
</dbReference>
<dbReference type="EMBL" id="CP076642">
    <property type="protein sequence ID" value="QXO15459.1"/>
    <property type="molecule type" value="Genomic_DNA"/>
</dbReference>
<dbReference type="CDD" id="cd07518">
    <property type="entry name" value="HAD_YbiV-Like"/>
    <property type="match status" value="1"/>
</dbReference>
<dbReference type="GO" id="GO:0005829">
    <property type="term" value="C:cytosol"/>
    <property type="evidence" value="ECO:0007669"/>
    <property type="project" value="TreeGrafter"/>
</dbReference>
<dbReference type="SFLD" id="SFLDG01140">
    <property type="entry name" value="C2.B:_Phosphomannomutase_and_P"/>
    <property type="match status" value="1"/>
</dbReference>
<dbReference type="InterPro" id="IPR006379">
    <property type="entry name" value="HAD-SF_hydro_IIB"/>
</dbReference>
<keyword evidence="2" id="KW-1185">Reference proteome</keyword>
<gene>
    <name evidence="1" type="ORF">KNV97_03260</name>
</gene>